<name>A0ABY3C4J7_9GAMM</name>
<protein>
    <submittedName>
        <fullName evidence="6">C-type cytochrome</fullName>
    </submittedName>
</protein>
<dbReference type="PROSITE" id="PS51007">
    <property type="entry name" value="CYTC"/>
    <property type="match status" value="1"/>
</dbReference>
<dbReference type="PANTHER" id="PTHR30600">
    <property type="entry name" value="CYTOCHROME C PEROXIDASE-RELATED"/>
    <property type="match status" value="1"/>
</dbReference>
<comment type="caution">
    <text evidence="6">The sequence shown here is derived from an EMBL/GenBank/DDBJ whole genome shotgun (WGS) entry which is preliminary data.</text>
</comment>
<evidence type="ECO:0000259" key="5">
    <source>
        <dbReference type="PROSITE" id="PS51007"/>
    </source>
</evidence>
<evidence type="ECO:0000313" key="6">
    <source>
        <dbReference type="EMBL" id="TRW89638.1"/>
    </source>
</evidence>
<keyword evidence="2 4" id="KW-0479">Metal-binding</keyword>
<evidence type="ECO:0000256" key="4">
    <source>
        <dbReference type="PROSITE-ProRule" id="PRU00433"/>
    </source>
</evidence>
<keyword evidence="7" id="KW-1185">Reference proteome</keyword>
<evidence type="ECO:0000313" key="7">
    <source>
        <dbReference type="Proteomes" id="UP000733744"/>
    </source>
</evidence>
<gene>
    <name evidence="6" type="ORF">EKO24_021520</name>
</gene>
<feature type="domain" description="Cytochrome c" evidence="5">
    <location>
        <begin position="362"/>
        <end position="494"/>
    </location>
</feature>
<dbReference type="InterPro" id="IPR051395">
    <property type="entry name" value="Cytochrome_c_Peroxidase/MauG"/>
</dbReference>
<dbReference type="InterPro" id="IPR036909">
    <property type="entry name" value="Cyt_c-like_dom_sf"/>
</dbReference>
<dbReference type="RefSeq" id="WP_143733298.1">
    <property type="nucleotide sequence ID" value="NZ_RYFG02000121.1"/>
</dbReference>
<evidence type="ECO:0000256" key="3">
    <source>
        <dbReference type="ARBA" id="ARBA00023004"/>
    </source>
</evidence>
<dbReference type="PIRSF" id="PIRSF028099">
    <property type="entry name" value="DUF1111"/>
    <property type="match status" value="1"/>
</dbReference>
<accession>A0ABY3C4J7</accession>
<proteinExistence type="predicted"/>
<reference evidence="6 7" key="1">
    <citation type="journal article" date="2019" name="Antonie Van Leeuwenhoek">
        <title>Description of 'Ca. Methylobacter oryzae' KRF1, a novel species from the environmentally important Methylobacter clade 2.</title>
        <authorList>
            <person name="Khatri K."/>
            <person name="Mohite J.A."/>
            <person name="Pandit P.S."/>
            <person name="Bahulikar R."/>
            <person name="Rahalkar M.C."/>
        </authorList>
    </citation>
    <scope>NUCLEOTIDE SEQUENCE [LARGE SCALE GENOMIC DNA]</scope>
    <source>
        <strain evidence="6 7">KRF1</strain>
    </source>
</reference>
<keyword evidence="3 4" id="KW-0408">Iron</keyword>
<dbReference type="EMBL" id="RYFG02000121">
    <property type="protein sequence ID" value="TRW89638.1"/>
    <property type="molecule type" value="Genomic_DNA"/>
</dbReference>
<dbReference type="SUPFAM" id="SSF46626">
    <property type="entry name" value="Cytochrome c"/>
    <property type="match status" value="1"/>
</dbReference>
<dbReference type="Gene3D" id="1.10.760.10">
    <property type="entry name" value="Cytochrome c-like domain"/>
    <property type="match status" value="1"/>
</dbReference>
<dbReference type="Proteomes" id="UP000733744">
    <property type="component" value="Unassembled WGS sequence"/>
</dbReference>
<keyword evidence="1 4" id="KW-0349">Heme</keyword>
<sequence>MQQLISNPAKIFRHFGVQALLAKQAKLSPLAYIHAGGACTPALNNSRKLIFSIVLGLSCAWASTVQAGSGFETADASREAYSRINPDASPEQLAEAFRGRGVFRQSWVIAPAKDIETAGLGPLYNQLSCLSCHPKNGRGQPPATPQQAMRSMLIRLSLPGQDPHGGPLPHPVYGGQLNEQGIPGVPGEGMVSVDYREHKVTLADGETVALRTPSYRFAELQYGPLPDGIQFSPRVGPPVFGLGLLEAVDGQTILQLAEKGKQQGVHGHPNIVWDDERQRNAIGRFGLKANVATLKQQIAGAFIGDMGITSSLHPEENCTGIQTACKQTPSARQPELDDAQLKSVLLYLRLLQVPARRNTGDPAVRQGERLFDALGCTACHTPALTTGEFPELPPLAKQTIHPYTDLLVHDMGEGLEDRRPDFQAGGREWRTPPLWGIGLIERINEHSYFLHDGRARNLTEAVLWHGGEALPSKQRFAGLSADERLAVIRFLESL</sequence>
<dbReference type="InterPro" id="IPR009056">
    <property type="entry name" value="Cyt_c-like_dom"/>
</dbReference>
<evidence type="ECO:0000256" key="1">
    <source>
        <dbReference type="ARBA" id="ARBA00022617"/>
    </source>
</evidence>
<dbReference type="Pfam" id="PF06537">
    <property type="entry name" value="DHOR"/>
    <property type="match status" value="1"/>
</dbReference>
<dbReference type="InterPro" id="IPR010538">
    <property type="entry name" value="DHOR"/>
</dbReference>
<dbReference type="PANTHER" id="PTHR30600:SF4">
    <property type="entry name" value="CYTOCHROME C DOMAIN-CONTAINING PROTEIN"/>
    <property type="match status" value="1"/>
</dbReference>
<evidence type="ECO:0000256" key="2">
    <source>
        <dbReference type="ARBA" id="ARBA00022723"/>
    </source>
</evidence>
<organism evidence="6 7">
    <name type="scientific">Candidatus Methylobacter oryzae</name>
    <dbReference type="NCBI Taxonomy" id="2497749"/>
    <lineage>
        <taxon>Bacteria</taxon>
        <taxon>Pseudomonadati</taxon>
        <taxon>Pseudomonadota</taxon>
        <taxon>Gammaproteobacteria</taxon>
        <taxon>Methylococcales</taxon>
        <taxon>Methylococcaceae</taxon>
        <taxon>Methylobacter</taxon>
    </lineage>
</organism>